<feature type="compositionally biased region" description="Basic and acidic residues" evidence="1">
    <location>
        <begin position="282"/>
        <end position="325"/>
    </location>
</feature>
<evidence type="ECO:0000313" key="2">
    <source>
        <dbReference type="EMBL" id="KAJ3739375.1"/>
    </source>
</evidence>
<dbReference type="EMBL" id="JANVFU010000018">
    <property type="protein sequence ID" value="KAJ3739375.1"/>
    <property type="molecule type" value="Genomic_DNA"/>
</dbReference>
<evidence type="ECO:0000256" key="1">
    <source>
        <dbReference type="SAM" id="MobiDB-lite"/>
    </source>
</evidence>
<evidence type="ECO:0000313" key="3">
    <source>
        <dbReference type="Proteomes" id="UP001142393"/>
    </source>
</evidence>
<gene>
    <name evidence="2" type="ORF">DFH05DRAFT_503242</name>
</gene>
<feature type="region of interest" description="Disordered" evidence="1">
    <location>
        <begin position="395"/>
        <end position="613"/>
    </location>
</feature>
<organism evidence="2 3">
    <name type="scientific">Lentinula detonsa</name>
    <dbReference type="NCBI Taxonomy" id="2804962"/>
    <lineage>
        <taxon>Eukaryota</taxon>
        <taxon>Fungi</taxon>
        <taxon>Dikarya</taxon>
        <taxon>Basidiomycota</taxon>
        <taxon>Agaricomycotina</taxon>
        <taxon>Agaricomycetes</taxon>
        <taxon>Agaricomycetidae</taxon>
        <taxon>Agaricales</taxon>
        <taxon>Marasmiineae</taxon>
        <taxon>Omphalotaceae</taxon>
        <taxon>Lentinula</taxon>
    </lineage>
</organism>
<feature type="compositionally biased region" description="Low complexity" evidence="1">
    <location>
        <begin position="326"/>
        <end position="362"/>
    </location>
</feature>
<feature type="compositionally biased region" description="Basic and acidic residues" evidence="1">
    <location>
        <begin position="265"/>
        <end position="274"/>
    </location>
</feature>
<sequence>MCSGPFCDCIISKAEEILVYLRFIKCYSDTASLYKPSLFRRCSTQTDTFLRSVIPSRPICFVIFNSHQHHPSATYRDFSEHDYTRQSTVFTPLIMPHNGRNQQRRHRGNKDDDRLAYSREDDYYSRSRQSDHRYRENASVPGRHSYDVDAREVSPSSSRVVDSSWQRTEYGGGYQDRYPNKGRRDDYVAVGVLDSRETEVGWSTHRSTNDADLYSPHPQREEWTPPPRYDSNYPSTYQDQYQHQPPASSSFTQQQPWVDDIRHQDDRMQQDQHSHRQSSRGADSRWQREERVVYHQEPDNGWETRRSEQDQRQSWDENSVERQWDQSHSWQSSQRGYDSSQQSRRSQNYNQKNGRNRISSNRKNSRKNDSNGKVNGSNKNWVEEDDLNNWSKRERDIFDDRQNNKSSTRRKHSRSFSRSPSPAGSYYSHRSRRRTPSPLPQLRASTRPSPTYTHFESSPPPKRRRRDSSPRFRTPPPDFRPEFDRGQPRRPLSSPPSPPAEFRQPPPSPSSRLAENRSPVSPVSTHRRNDKSSFRRSVSPVPRSVRSHRNKSPTPVELGRVPSPQRRPDVDAAPLAPAPASPPPSASVDIPPPELKPLRATQEPAPPQQKSGKNKKVIFSSFVLRVISHFPVEKQEEKCTCCSIYTGRFERPACSCFAGTSGNSNDH</sequence>
<feature type="region of interest" description="Disordered" evidence="1">
    <location>
        <begin position="265"/>
        <end position="381"/>
    </location>
</feature>
<feature type="compositionally biased region" description="Basic and acidic residues" evidence="1">
    <location>
        <begin position="109"/>
        <end position="136"/>
    </location>
</feature>
<dbReference type="AlphaFoldDB" id="A0A9W8TTA1"/>
<feature type="compositionally biased region" description="Pro residues" evidence="1">
    <location>
        <begin position="576"/>
        <end position="595"/>
    </location>
</feature>
<feature type="compositionally biased region" description="Polar residues" evidence="1">
    <location>
        <begin position="510"/>
        <end position="524"/>
    </location>
</feature>
<reference evidence="2 3" key="1">
    <citation type="journal article" date="2023" name="Proc. Natl. Acad. Sci. U.S.A.">
        <title>A global phylogenomic analysis of the shiitake genus Lentinula.</title>
        <authorList>
            <person name="Sierra-Patev S."/>
            <person name="Min B."/>
            <person name="Naranjo-Ortiz M."/>
            <person name="Looney B."/>
            <person name="Konkel Z."/>
            <person name="Slot J.C."/>
            <person name="Sakamoto Y."/>
            <person name="Steenwyk J.L."/>
            <person name="Rokas A."/>
            <person name="Carro J."/>
            <person name="Camarero S."/>
            <person name="Ferreira P."/>
            <person name="Molpeceres G."/>
            <person name="Ruiz-Duenas F.J."/>
            <person name="Serrano A."/>
            <person name="Henrissat B."/>
            <person name="Drula E."/>
            <person name="Hughes K.W."/>
            <person name="Mata J.L."/>
            <person name="Ishikawa N.K."/>
            <person name="Vargas-Isla R."/>
            <person name="Ushijima S."/>
            <person name="Smith C.A."/>
            <person name="Donoghue J."/>
            <person name="Ahrendt S."/>
            <person name="Andreopoulos W."/>
            <person name="He G."/>
            <person name="LaButti K."/>
            <person name="Lipzen A."/>
            <person name="Ng V."/>
            <person name="Riley R."/>
            <person name="Sandor L."/>
            <person name="Barry K."/>
            <person name="Martinez A.T."/>
            <person name="Xiao Y."/>
            <person name="Gibbons J.G."/>
            <person name="Terashima K."/>
            <person name="Grigoriev I.V."/>
            <person name="Hibbett D."/>
        </authorList>
    </citation>
    <scope>NUCLEOTIDE SEQUENCE [LARGE SCALE GENOMIC DNA]</scope>
    <source>
        <strain evidence="2 3">TFB7810</strain>
    </source>
</reference>
<feature type="region of interest" description="Disordered" evidence="1">
    <location>
        <begin position="201"/>
        <end position="253"/>
    </location>
</feature>
<feature type="compositionally biased region" description="Low complexity" evidence="1">
    <location>
        <begin position="535"/>
        <end position="544"/>
    </location>
</feature>
<accession>A0A9W8TTA1</accession>
<protein>
    <submittedName>
        <fullName evidence="2">Uncharacterized protein</fullName>
    </submittedName>
</protein>
<feature type="compositionally biased region" description="Pro residues" evidence="1">
    <location>
        <begin position="493"/>
        <end position="509"/>
    </location>
</feature>
<comment type="caution">
    <text evidence="2">The sequence shown here is derived from an EMBL/GenBank/DDBJ whole genome shotgun (WGS) entry which is preliminary data.</text>
</comment>
<feature type="compositionally biased region" description="Polar residues" evidence="1">
    <location>
        <begin position="443"/>
        <end position="454"/>
    </location>
</feature>
<keyword evidence="3" id="KW-1185">Reference proteome</keyword>
<proteinExistence type="predicted"/>
<dbReference type="Proteomes" id="UP001142393">
    <property type="component" value="Unassembled WGS sequence"/>
</dbReference>
<feature type="compositionally biased region" description="Polar residues" evidence="1">
    <location>
        <begin position="232"/>
        <end position="253"/>
    </location>
</feature>
<name>A0A9W8TTA1_9AGAR</name>
<feature type="region of interest" description="Disordered" evidence="1">
    <location>
        <begin position="90"/>
        <end position="161"/>
    </location>
</feature>